<dbReference type="Proteomes" id="UP000814128">
    <property type="component" value="Unassembled WGS sequence"/>
</dbReference>
<keyword evidence="2" id="KW-1185">Reference proteome</keyword>
<organism evidence="1 2">
    <name type="scientific">Vararia minispora EC-137</name>
    <dbReference type="NCBI Taxonomy" id="1314806"/>
    <lineage>
        <taxon>Eukaryota</taxon>
        <taxon>Fungi</taxon>
        <taxon>Dikarya</taxon>
        <taxon>Basidiomycota</taxon>
        <taxon>Agaricomycotina</taxon>
        <taxon>Agaricomycetes</taxon>
        <taxon>Russulales</taxon>
        <taxon>Lachnocladiaceae</taxon>
        <taxon>Vararia</taxon>
    </lineage>
</organism>
<name>A0ACB8QPV1_9AGAM</name>
<evidence type="ECO:0000313" key="1">
    <source>
        <dbReference type="EMBL" id="KAI0033518.1"/>
    </source>
</evidence>
<gene>
    <name evidence="1" type="ORF">K488DRAFT_84877</name>
</gene>
<dbReference type="EMBL" id="MU273518">
    <property type="protein sequence ID" value="KAI0033518.1"/>
    <property type="molecule type" value="Genomic_DNA"/>
</dbReference>
<protein>
    <submittedName>
        <fullName evidence="1">Cytochrome P450</fullName>
    </submittedName>
</protein>
<accession>A0ACB8QPV1</accession>
<reference evidence="1" key="2">
    <citation type="journal article" date="2022" name="New Phytol.">
        <title>Evolutionary transition to the ectomycorrhizal habit in the genomes of a hyperdiverse lineage of mushroom-forming fungi.</title>
        <authorList>
            <person name="Looney B."/>
            <person name="Miyauchi S."/>
            <person name="Morin E."/>
            <person name="Drula E."/>
            <person name="Courty P.E."/>
            <person name="Kohler A."/>
            <person name="Kuo A."/>
            <person name="LaButti K."/>
            <person name="Pangilinan J."/>
            <person name="Lipzen A."/>
            <person name="Riley R."/>
            <person name="Andreopoulos W."/>
            <person name="He G."/>
            <person name="Johnson J."/>
            <person name="Nolan M."/>
            <person name="Tritt A."/>
            <person name="Barry K.W."/>
            <person name="Grigoriev I.V."/>
            <person name="Nagy L.G."/>
            <person name="Hibbett D."/>
            <person name="Henrissat B."/>
            <person name="Matheny P.B."/>
            <person name="Labbe J."/>
            <person name="Martin F.M."/>
        </authorList>
    </citation>
    <scope>NUCLEOTIDE SEQUENCE</scope>
    <source>
        <strain evidence="1">EC-137</strain>
    </source>
</reference>
<proteinExistence type="predicted"/>
<sequence length="519" mass="58525">MSGYSWSPTSTLLVGFAALAFVAKWATGIQGLWSIPTIGYADPILSWLSALKFLGYAREMIMEGYEKARFSPSLCIRARLHLAVLQHKPGVFKIPVMDGWLVVAAGRQEIEDISKAPDNMLSFAKGADRAFEMTYTFGREIAMNQYHANVIRGQFTRHIGVLFDEVYDEMVAAFNDIVPAEVERSWVKFKTTTALQRIVSRVSNRVFIGLPLCRDEDYMSLNIQFTTDVAVGSMVLRQFPEFLKPLVCHVLTNVPRQTRRAVGHLGPLIRERQRVIAESREERADKPKDLLQWLIEAGEETSDELLSKRVLAMNFAAIHTSSQALTQTLYYLAENPLYADILREEVGQVVANNGWTKSAIGKLHKVDSFLKEAQRMDGLTASSMARYSLKPFRFSNGVTIPAGVMVCAAARGAHYDPSNYENPELFDPWRFANLRDRAGEDRRHQLVTTCPEFLDFGHGRHACPGRFFAANEIKAILAYMVLNYDIKLEGDTKYPVHRYIGVACVPANINLLLRKRKSC</sequence>
<reference evidence="1" key="1">
    <citation type="submission" date="2021-02" db="EMBL/GenBank/DDBJ databases">
        <authorList>
            <consortium name="DOE Joint Genome Institute"/>
            <person name="Ahrendt S."/>
            <person name="Looney B.P."/>
            <person name="Miyauchi S."/>
            <person name="Morin E."/>
            <person name="Drula E."/>
            <person name="Courty P.E."/>
            <person name="Chicoki N."/>
            <person name="Fauchery L."/>
            <person name="Kohler A."/>
            <person name="Kuo A."/>
            <person name="Labutti K."/>
            <person name="Pangilinan J."/>
            <person name="Lipzen A."/>
            <person name="Riley R."/>
            <person name="Andreopoulos W."/>
            <person name="He G."/>
            <person name="Johnson J."/>
            <person name="Barry K.W."/>
            <person name="Grigoriev I.V."/>
            <person name="Nagy L."/>
            <person name="Hibbett D."/>
            <person name="Henrissat B."/>
            <person name="Matheny P.B."/>
            <person name="Labbe J."/>
            <person name="Martin F."/>
        </authorList>
    </citation>
    <scope>NUCLEOTIDE SEQUENCE</scope>
    <source>
        <strain evidence="1">EC-137</strain>
    </source>
</reference>
<evidence type="ECO:0000313" key="2">
    <source>
        <dbReference type="Proteomes" id="UP000814128"/>
    </source>
</evidence>
<comment type="caution">
    <text evidence="1">The sequence shown here is derived from an EMBL/GenBank/DDBJ whole genome shotgun (WGS) entry which is preliminary data.</text>
</comment>